<name>A0A2N0PC66_9GLOM</name>
<evidence type="ECO:0000313" key="2">
    <source>
        <dbReference type="Proteomes" id="UP000232722"/>
    </source>
</evidence>
<reference evidence="1 2" key="2">
    <citation type="submission" date="2017-09" db="EMBL/GenBank/DDBJ databases">
        <title>Extensive intraspecific genome diversity in a model arbuscular mycorrhizal fungus.</title>
        <authorList>
            <person name="Chen E.C."/>
            <person name="Morin E."/>
            <person name="Beaudet D."/>
            <person name="Noel J."/>
            <person name="Ndikumana S."/>
            <person name="Charron P."/>
            <person name="St-Onge C."/>
            <person name="Giorgi J."/>
            <person name="Grigoriev I.V."/>
            <person name="Roux C."/>
            <person name="Martin F.M."/>
            <person name="Corradi N."/>
        </authorList>
    </citation>
    <scope>NUCLEOTIDE SEQUENCE [LARGE SCALE GENOMIC DNA]</scope>
    <source>
        <strain evidence="1 2">A5</strain>
    </source>
</reference>
<evidence type="ECO:0000313" key="1">
    <source>
        <dbReference type="EMBL" id="PKC04413.1"/>
    </source>
</evidence>
<gene>
    <name evidence="1" type="ORF">RhiirA5_502781</name>
</gene>
<sequence>MNHQYQDLTEINEVNNDNTKITISNFENSSSLDNATSAQSNMSNYSRVIRGRRNRRELRRKTNALYPFVRRLPVQVSNNPLAETPLPIPINIYFLLHGLIAEELLTYVTGFIRKFNIRQHLILQQSLRKRYHAKYMSSQHTINTPYDNVYTMTLCSKNLIKTPPGKVFSPYWWIKVKDFSLRI</sequence>
<reference evidence="1 2" key="1">
    <citation type="submission" date="2016-04" db="EMBL/GenBank/DDBJ databases">
        <title>Genome analyses suggest a sexual origin of heterokaryosis in a supposedly ancient asexual fungus.</title>
        <authorList>
            <person name="Ropars J."/>
            <person name="Sedzielewska K."/>
            <person name="Noel J."/>
            <person name="Charron P."/>
            <person name="Farinelli L."/>
            <person name="Marton T."/>
            <person name="Kruger M."/>
            <person name="Pelin A."/>
            <person name="Brachmann A."/>
            <person name="Corradi N."/>
        </authorList>
    </citation>
    <scope>NUCLEOTIDE SEQUENCE [LARGE SCALE GENOMIC DNA]</scope>
    <source>
        <strain evidence="1 2">A5</strain>
    </source>
</reference>
<dbReference type="VEuPathDB" id="FungiDB:RhiirFUN_007132"/>
<dbReference type="VEuPathDB" id="FungiDB:RhiirA1_539732"/>
<organism evidence="1 2">
    <name type="scientific">Rhizophagus irregularis</name>
    <dbReference type="NCBI Taxonomy" id="588596"/>
    <lineage>
        <taxon>Eukaryota</taxon>
        <taxon>Fungi</taxon>
        <taxon>Fungi incertae sedis</taxon>
        <taxon>Mucoromycota</taxon>
        <taxon>Glomeromycotina</taxon>
        <taxon>Glomeromycetes</taxon>
        <taxon>Glomerales</taxon>
        <taxon>Glomeraceae</taxon>
        <taxon>Rhizophagus</taxon>
    </lineage>
</organism>
<dbReference type="VEuPathDB" id="FungiDB:FUN_004977"/>
<proteinExistence type="predicted"/>
<dbReference type="AlphaFoldDB" id="A0A2N0PC66"/>
<dbReference type="Proteomes" id="UP000232722">
    <property type="component" value="Unassembled WGS sequence"/>
</dbReference>
<protein>
    <submittedName>
        <fullName evidence="1">Uncharacterized protein</fullName>
    </submittedName>
</protein>
<dbReference type="EMBL" id="LLXJ01001013">
    <property type="protein sequence ID" value="PKC04413.1"/>
    <property type="molecule type" value="Genomic_DNA"/>
</dbReference>
<comment type="caution">
    <text evidence="1">The sequence shown here is derived from an EMBL/GenBank/DDBJ whole genome shotgun (WGS) entry which is preliminary data.</text>
</comment>
<accession>A0A2N0PC66</accession>